<feature type="transmembrane region" description="Helical" evidence="9">
    <location>
        <begin position="144"/>
        <end position="169"/>
    </location>
</feature>
<dbReference type="InterPro" id="IPR003784">
    <property type="entry name" value="BioY"/>
</dbReference>
<protein>
    <recommendedName>
        <fullName evidence="8">Biotin transporter</fullName>
    </recommendedName>
</protein>
<dbReference type="EMBL" id="LIUT01000001">
    <property type="protein sequence ID" value="KOR89572.1"/>
    <property type="molecule type" value="Genomic_DNA"/>
</dbReference>
<gene>
    <name evidence="10" type="ORF">AM231_10765</name>
</gene>
<reference evidence="11" key="1">
    <citation type="submission" date="2015-08" db="EMBL/GenBank/DDBJ databases">
        <title>Genome sequencing project for genomic taxonomy and phylogenomics of Bacillus-like bacteria.</title>
        <authorList>
            <person name="Liu B."/>
            <person name="Wang J."/>
            <person name="Zhu Y."/>
            <person name="Liu G."/>
            <person name="Chen Q."/>
            <person name="Chen Z."/>
            <person name="Lan J."/>
            <person name="Che J."/>
            <person name="Ge C."/>
            <person name="Shi H."/>
            <person name="Pan Z."/>
            <person name="Liu X."/>
        </authorList>
    </citation>
    <scope>NUCLEOTIDE SEQUENCE [LARGE SCALE GENOMIC DNA]</scope>
    <source>
        <strain evidence="11">FJAT-22460</strain>
    </source>
</reference>
<keyword evidence="5 9" id="KW-0812">Transmembrane</keyword>
<evidence type="ECO:0000313" key="10">
    <source>
        <dbReference type="EMBL" id="KOR89572.1"/>
    </source>
</evidence>
<accession>A0A0M1P595</accession>
<feature type="transmembrane region" description="Helical" evidence="9">
    <location>
        <begin position="86"/>
        <end position="103"/>
    </location>
</feature>
<evidence type="ECO:0000313" key="11">
    <source>
        <dbReference type="Proteomes" id="UP000036932"/>
    </source>
</evidence>
<comment type="caution">
    <text evidence="10">The sequence shown here is derived from an EMBL/GenBank/DDBJ whole genome shotgun (WGS) entry which is preliminary data.</text>
</comment>
<evidence type="ECO:0000256" key="2">
    <source>
        <dbReference type="ARBA" id="ARBA00010692"/>
    </source>
</evidence>
<dbReference type="AlphaFoldDB" id="A0A0M1P595"/>
<evidence type="ECO:0000256" key="9">
    <source>
        <dbReference type="SAM" id="Phobius"/>
    </source>
</evidence>
<feature type="transmembrane region" description="Helical" evidence="9">
    <location>
        <begin position="30"/>
        <end position="48"/>
    </location>
</feature>
<comment type="subcellular location">
    <subcellularLocation>
        <location evidence="1 8">Cell membrane</location>
        <topology evidence="1 8">Multi-pass membrane protein</topology>
    </subcellularLocation>
</comment>
<evidence type="ECO:0000256" key="7">
    <source>
        <dbReference type="ARBA" id="ARBA00023136"/>
    </source>
</evidence>
<dbReference type="GO" id="GO:0015225">
    <property type="term" value="F:biotin transmembrane transporter activity"/>
    <property type="evidence" value="ECO:0007669"/>
    <property type="project" value="UniProtKB-UniRule"/>
</dbReference>
<dbReference type="PANTHER" id="PTHR34295:SF4">
    <property type="entry name" value="BIOTIN TRANSPORTER BIOY-RELATED"/>
    <property type="match status" value="1"/>
</dbReference>
<evidence type="ECO:0000256" key="6">
    <source>
        <dbReference type="ARBA" id="ARBA00022989"/>
    </source>
</evidence>
<dbReference type="PIRSF" id="PIRSF016661">
    <property type="entry name" value="BioY"/>
    <property type="match status" value="1"/>
</dbReference>
<feature type="transmembrane region" description="Helical" evidence="9">
    <location>
        <begin position="115"/>
        <end position="138"/>
    </location>
</feature>
<name>A0A0M1P595_9BACL</name>
<evidence type="ECO:0000256" key="8">
    <source>
        <dbReference type="PIRNR" id="PIRNR016661"/>
    </source>
</evidence>
<feature type="transmembrane region" description="Helical" evidence="9">
    <location>
        <begin position="55"/>
        <end position="74"/>
    </location>
</feature>
<dbReference type="OrthoDB" id="9803495at2"/>
<dbReference type="Gene3D" id="1.10.1760.20">
    <property type="match status" value="1"/>
</dbReference>
<dbReference type="Proteomes" id="UP000036932">
    <property type="component" value="Unassembled WGS sequence"/>
</dbReference>
<dbReference type="PATRIC" id="fig|1705565.3.peg.4148"/>
<evidence type="ECO:0000256" key="5">
    <source>
        <dbReference type="ARBA" id="ARBA00022692"/>
    </source>
</evidence>
<evidence type="ECO:0000256" key="3">
    <source>
        <dbReference type="ARBA" id="ARBA00022448"/>
    </source>
</evidence>
<proteinExistence type="inferred from homology"/>
<dbReference type="GO" id="GO:0005886">
    <property type="term" value="C:plasma membrane"/>
    <property type="evidence" value="ECO:0007669"/>
    <property type="project" value="UniProtKB-SubCell"/>
</dbReference>
<comment type="similarity">
    <text evidence="2 8">Belongs to the BioY family.</text>
</comment>
<dbReference type="Pfam" id="PF02632">
    <property type="entry name" value="BioY"/>
    <property type="match status" value="1"/>
</dbReference>
<keyword evidence="7 8" id="KW-0472">Membrane</keyword>
<keyword evidence="11" id="KW-1185">Reference proteome</keyword>
<sequence>MKTKEIVFAALFAALIAVMGLIPPIPLGFIPVPITLQTLGVMLAGCFLGRKTGFISLLLFIILVAIGLPLLSGGRGGPSVFVSPTMGYFLSWPLAVFCIGYATEKIWSKLSMWKLIVINFVFGVLLISLIGAPVMALITGTSIWAGLVGATAFLPGDLLKAVVASIVAVQLKTLSPIEDKVNRT</sequence>
<keyword evidence="4 8" id="KW-1003">Cell membrane</keyword>
<keyword evidence="6 9" id="KW-1133">Transmembrane helix</keyword>
<dbReference type="PANTHER" id="PTHR34295">
    <property type="entry name" value="BIOTIN TRANSPORTER BIOY"/>
    <property type="match status" value="1"/>
</dbReference>
<keyword evidence="3 8" id="KW-0813">Transport</keyword>
<evidence type="ECO:0000256" key="4">
    <source>
        <dbReference type="ARBA" id="ARBA00022475"/>
    </source>
</evidence>
<evidence type="ECO:0000256" key="1">
    <source>
        <dbReference type="ARBA" id="ARBA00004651"/>
    </source>
</evidence>
<organism evidence="10 11">
    <name type="scientific">Paenibacillus solani</name>
    <dbReference type="NCBI Taxonomy" id="1705565"/>
    <lineage>
        <taxon>Bacteria</taxon>
        <taxon>Bacillati</taxon>
        <taxon>Bacillota</taxon>
        <taxon>Bacilli</taxon>
        <taxon>Bacillales</taxon>
        <taxon>Paenibacillaceae</taxon>
        <taxon>Paenibacillus</taxon>
    </lineage>
</organism>
<dbReference type="RefSeq" id="WP_054402610.1">
    <property type="nucleotide sequence ID" value="NZ_LIUT01000001.1"/>
</dbReference>